<proteinExistence type="predicted"/>
<keyword evidence="2" id="KW-1185">Reference proteome</keyword>
<sequence length="545" mass="61565">MKGRDMAGKLLKKKSNSGNLALQLYLKVHALVTAQKNEEEDYLPYVREMIALSKSYEKPSNAAVAISKTVEDIDSAGVANVAEKIGSGKLSVKTVMEECLGSQHDFKALWRASGCEDMALSDFIPVIIHEVTDETREATCQILAWDFKQMEAGKFDLLNHLGNFHSLGSAREGLGGSDIPARGAFMYWKGDMEAHAYSHYLTKTRRYFKCLQCCDFCLGTSDRRCPELSWADVTLRALWRSTLTLTDDSDPSPWVRVPRFQKDRRLLDLLHLVHLGTMRDVIASSIVDALDDGTLAAFYGMQGALPDQILHKLSHHAQAWATSNGFQLDVGTLTMHRLGRTNANRTWPFAVLDSRIKAAKCRVLLAFATFIMCRLAASQASALDQRQRLHAKVRASCLWALDTALSIFSTNRRVVMVSTTVSETVWLCRLHSACYQFLASECLRQGRLLYKNRPKTHYFCHMIDHHEQTGICLLHVSTFGDEDFMHKTRTICRACHGSTYMKAWARRYALKRALQWQDMRKWHGAALCNERTFLRCETCVCVCGS</sequence>
<gene>
    <name evidence="1" type="ORF">SCF082_LOCUS52929</name>
</gene>
<evidence type="ECO:0000313" key="1">
    <source>
        <dbReference type="EMBL" id="CAK9114248.1"/>
    </source>
</evidence>
<organism evidence="1 2">
    <name type="scientific">Durusdinium trenchii</name>
    <dbReference type="NCBI Taxonomy" id="1381693"/>
    <lineage>
        <taxon>Eukaryota</taxon>
        <taxon>Sar</taxon>
        <taxon>Alveolata</taxon>
        <taxon>Dinophyceae</taxon>
        <taxon>Suessiales</taxon>
        <taxon>Symbiodiniaceae</taxon>
        <taxon>Durusdinium</taxon>
    </lineage>
</organism>
<comment type="caution">
    <text evidence="1">The sequence shown here is derived from an EMBL/GenBank/DDBJ whole genome shotgun (WGS) entry which is preliminary data.</text>
</comment>
<dbReference type="Proteomes" id="UP001642464">
    <property type="component" value="Unassembled WGS sequence"/>
</dbReference>
<evidence type="ECO:0000313" key="2">
    <source>
        <dbReference type="Proteomes" id="UP001642464"/>
    </source>
</evidence>
<name>A0ABP0SPC7_9DINO</name>
<accession>A0ABP0SPC7</accession>
<reference evidence="1 2" key="1">
    <citation type="submission" date="2024-02" db="EMBL/GenBank/DDBJ databases">
        <authorList>
            <person name="Chen Y."/>
            <person name="Shah S."/>
            <person name="Dougan E. K."/>
            <person name="Thang M."/>
            <person name="Chan C."/>
        </authorList>
    </citation>
    <scope>NUCLEOTIDE SEQUENCE [LARGE SCALE GENOMIC DNA]</scope>
</reference>
<dbReference type="EMBL" id="CAXAMM010044339">
    <property type="protein sequence ID" value="CAK9114248.1"/>
    <property type="molecule type" value="Genomic_DNA"/>
</dbReference>
<protein>
    <submittedName>
        <fullName evidence="1">Uncharacterized protein</fullName>
    </submittedName>
</protein>